<feature type="transmembrane region" description="Helical" evidence="7">
    <location>
        <begin position="12"/>
        <end position="32"/>
    </location>
</feature>
<evidence type="ECO:0000256" key="5">
    <source>
        <dbReference type="ARBA" id="ARBA00022989"/>
    </source>
</evidence>
<reference evidence="9 10" key="1">
    <citation type="journal article" date="2018" name="Elife">
        <title>Functional genomics of lipid metabolism in the oleaginous yeast Rhodosporidium toruloides.</title>
        <authorList>
            <person name="Coradetti S.T."/>
            <person name="Pinel D."/>
            <person name="Geiselman G."/>
            <person name="Ito M."/>
            <person name="Mondo S."/>
            <person name="Reilly M.C."/>
            <person name="Cheng Y.F."/>
            <person name="Bauer S."/>
            <person name="Grigoriev I."/>
            <person name="Gladden J.M."/>
            <person name="Simmons B.A."/>
            <person name="Brem R."/>
            <person name="Arkin A.P."/>
            <person name="Skerker J.M."/>
        </authorList>
    </citation>
    <scope>NUCLEOTIDE SEQUENCE [LARGE SCALE GENOMIC DNA]</scope>
    <source>
        <strain evidence="9 10">NBRC 0880</strain>
    </source>
</reference>
<name>A0A2T0A208_RHOTO</name>
<evidence type="ECO:0000256" key="2">
    <source>
        <dbReference type="ARBA" id="ARBA00005478"/>
    </source>
</evidence>
<dbReference type="GO" id="GO:0030234">
    <property type="term" value="F:enzyme regulator activity"/>
    <property type="evidence" value="ECO:0007669"/>
    <property type="project" value="UniProtKB-UniRule"/>
</dbReference>
<keyword evidence="4 7" id="KW-0256">Endoplasmic reticulum</keyword>
<evidence type="ECO:0000256" key="6">
    <source>
        <dbReference type="ARBA" id="ARBA00023136"/>
    </source>
</evidence>
<dbReference type="GO" id="GO:0180047">
    <property type="term" value="P:dolichol phosphate mannose biosynthetic process"/>
    <property type="evidence" value="ECO:0007669"/>
    <property type="project" value="InterPro"/>
</dbReference>
<sequence>MTFSDRTVGGIGLLCSISFFLYYTLWTLLSFFDSLCPSSSPPPPHYASDQRAQPFLPPSSPLLILFPLSREWAIRLPALILLFGLCFVGMVTGFVLIETARKKERERQLRRGGVRDSARGRRAKGD</sequence>
<gene>
    <name evidence="9" type="ORF">AAT19DRAFT_9386</name>
</gene>
<comment type="caution">
    <text evidence="9">The sequence shown here is derived from an EMBL/GenBank/DDBJ whole genome shotgun (WGS) entry which is preliminary data.</text>
</comment>
<keyword evidence="6 7" id="KW-0472">Membrane</keyword>
<dbReference type="GO" id="GO:0033185">
    <property type="term" value="C:dolichol-phosphate-mannose synthase complex"/>
    <property type="evidence" value="ECO:0007669"/>
    <property type="project" value="TreeGrafter"/>
</dbReference>
<dbReference type="OrthoDB" id="311279at2759"/>
<comment type="pathway">
    <text evidence="7">Protein modification; protein glycosylation.</text>
</comment>
<feature type="transmembrane region" description="Helical" evidence="7">
    <location>
        <begin position="72"/>
        <end position="97"/>
    </location>
</feature>
<dbReference type="Pfam" id="PF07297">
    <property type="entry name" value="DPM2"/>
    <property type="match status" value="1"/>
</dbReference>
<comment type="subcellular location">
    <subcellularLocation>
        <location evidence="1 7">Endoplasmic reticulum membrane</location>
        <topology evidence="1 7">Multi-pass membrane protein</topology>
    </subcellularLocation>
</comment>
<comment type="subunit">
    <text evidence="7">Component of the dolichol-phosphate mannose (DPM) synthase complex.</text>
</comment>
<evidence type="ECO:0000256" key="7">
    <source>
        <dbReference type="RuleBase" id="RU365084"/>
    </source>
</evidence>
<comment type="function">
    <text evidence="7">Regulatory subunit of the dolichol-phosphate mannose (DPM) synthase complex; essential for the ER localization.</text>
</comment>
<dbReference type="GO" id="GO:0006506">
    <property type="term" value="P:GPI anchor biosynthetic process"/>
    <property type="evidence" value="ECO:0007669"/>
    <property type="project" value="TreeGrafter"/>
</dbReference>
<dbReference type="InterPro" id="IPR009914">
    <property type="entry name" value="DPM2"/>
</dbReference>
<evidence type="ECO:0000256" key="3">
    <source>
        <dbReference type="ARBA" id="ARBA00022692"/>
    </source>
</evidence>
<protein>
    <recommendedName>
        <fullName evidence="7">Dolichol phosphate-mannose biosynthesis regulatory protein</fullName>
    </recommendedName>
</protein>
<dbReference type="UniPathway" id="UPA00378"/>
<proteinExistence type="inferred from homology"/>
<dbReference type="GO" id="GO:0005789">
    <property type="term" value="C:endoplasmic reticulum membrane"/>
    <property type="evidence" value="ECO:0007669"/>
    <property type="project" value="UniProtKB-SubCell"/>
</dbReference>
<feature type="region of interest" description="Disordered" evidence="8">
    <location>
        <begin position="106"/>
        <end position="126"/>
    </location>
</feature>
<evidence type="ECO:0000313" key="10">
    <source>
        <dbReference type="Proteomes" id="UP000239560"/>
    </source>
</evidence>
<dbReference type="EMBL" id="LCTV02000010">
    <property type="protein sequence ID" value="PRQ72047.1"/>
    <property type="molecule type" value="Genomic_DNA"/>
</dbReference>
<organism evidence="9 10">
    <name type="scientific">Rhodotorula toruloides</name>
    <name type="common">Yeast</name>
    <name type="synonym">Rhodosporidium toruloides</name>
    <dbReference type="NCBI Taxonomy" id="5286"/>
    <lineage>
        <taxon>Eukaryota</taxon>
        <taxon>Fungi</taxon>
        <taxon>Dikarya</taxon>
        <taxon>Basidiomycota</taxon>
        <taxon>Pucciniomycotina</taxon>
        <taxon>Microbotryomycetes</taxon>
        <taxon>Sporidiobolales</taxon>
        <taxon>Sporidiobolaceae</taxon>
        <taxon>Rhodotorula</taxon>
    </lineage>
</organism>
<keyword evidence="3 7" id="KW-0812">Transmembrane</keyword>
<evidence type="ECO:0000256" key="8">
    <source>
        <dbReference type="SAM" id="MobiDB-lite"/>
    </source>
</evidence>
<evidence type="ECO:0000313" key="9">
    <source>
        <dbReference type="EMBL" id="PRQ72047.1"/>
    </source>
</evidence>
<dbReference type="Proteomes" id="UP000239560">
    <property type="component" value="Unassembled WGS sequence"/>
</dbReference>
<evidence type="ECO:0000256" key="4">
    <source>
        <dbReference type="ARBA" id="ARBA00022824"/>
    </source>
</evidence>
<dbReference type="PANTHER" id="PTHR15039:SF11">
    <property type="entry name" value="DOLICHOL PHOSPHATE-MANNOSE BIOSYNTHESIS REGULATORY PROTEIN"/>
    <property type="match status" value="1"/>
</dbReference>
<keyword evidence="5 7" id="KW-1133">Transmembrane helix</keyword>
<comment type="similarity">
    <text evidence="2 7">Belongs to the DPM2 family.</text>
</comment>
<accession>A0A2T0A208</accession>
<evidence type="ECO:0000256" key="1">
    <source>
        <dbReference type="ARBA" id="ARBA00004477"/>
    </source>
</evidence>
<dbReference type="PANTHER" id="PTHR15039">
    <property type="entry name" value="DOLICHOL PHOSPHATE-MANNOSE BIOSYNTHESIS REGULATORY PROTEIN"/>
    <property type="match status" value="1"/>
</dbReference>
<dbReference type="AlphaFoldDB" id="A0A2T0A208"/>